<dbReference type="Gramene" id="ERN02682">
    <property type="protein sequence ID" value="ERN02682"/>
    <property type="gene ID" value="AMTR_s00085p00094510"/>
</dbReference>
<dbReference type="AlphaFoldDB" id="W1NYL6"/>
<sequence>MASRASSSHPVCVIIPCLTQRPVHVLQHSTTHAPQRPATHTPSACSTVKSAWPSERSLSRHTRLTHT</sequence>
<proteinExistence type="predicted"/>
<evidence type="ECO:0000256" key="1">
    <source>
        <dbReference type="SAM" id="MobiDB-lite"/>
    </source>
</evidence>
<keyword evidence="3" id="KW-1185">Reference proteome</keyword>
<evidence type="ECO:0000313" key="3">
    <source>
        <dbReference type="Proteomes" id="UP000017836"/>
    </source>
</evidence>
<dbReference type="Proteomes" id="UP000017836">
    <property type="component" value="Unassembled WGS sequence"/>
</dbReference>
<accession>W1NYL6</accession>
<feature type="compositionally biased region" description="Polar residues" evidence="1">
    <location>
        <begin position="29"/>
        <end position="49"/>
    </location>
</feature>
<gene>
    <name evidence="2" type="ORF">AMTR_s00085p00094510</name>
</gene>
<name>W1NYL6_AMBTC</name>
<evidence type="ECO:0000313" key="2">
    <source>
        <dbReference type="EMBL" id="ERN02682.1"/>
    </source>
</evidence>
<feature type="region of interest" description="Disordered" evidence="1">
    <location>
        <begin position="29"/>
        <end position="67"/>
    </location>
</feature>
<dbReference type="HOGENOM" id="CLU_2815831_0_0_1"/>
<dbReference type="EMBL" id="KI394487">
    <property type="protein sequence ID" value="ERN02682.1"/>
    <property type="molecule type" value="Genomic_DNA"/>
</dbReference>
<reference evidence="3" key="1">
    <citation type="journal article" date="2013" name="Science">
        <title>The Amborella genome and the evolution of flowering plants.</title>
        <authorList>
            <consortium name="Amborella Genome Project"/>
        </authorList>
    </citation>
    <scope>NUCLEOTIDE SEQUENCE [LARGE SCALE GENOMIC DNA]</scope>
</reference>
<organism evidence="2 3">
    <name type="scientific">Amborella trichopoda</name>
    <dbReference type="NCBI Taxonomy" id="13333"/>
    <lineage>
        <taxon>Eukaryota</taxon>
        <taxon>Viridiplantae</taxon>
        <taxon>Streptophyta</taxon>
        <taxon>Embryophyta</taxon>
        <taxon>Tracheophyta</taxon>
        <taxon>Spermatophyta</taxon>
        <taxon>Magnoliopsida</taxon>
        <taxon>Amborellales</taxon>
        <taxon>Amborellaceae</taxon>
        <taxon>Amborella</taxon>
    </lineage>
</organism>
<protein>
    <submittedName>
        <fullName evidence="2">Uncharacterized protein</fullName>
    </submittedName>
</protein>